<organism evidence="9 10">
    <name type="scientific">Scleropages formosus</name>
    <name type="common">Asian bonytongue</name>
    <name type="synonym">Osteoglossum formosum</name>
    <dbReference type="NCBI Taxonomy" id="113540"/>
    <lineage>
        <taxon>Eukaryota</taxon>
        <taxon>Metazoa</taxon>
        <taxon>Chordata</taxon>
        <taxon>Craniata</taxon>
        <taxon>Vertebrata</taxon>
        <taxon>Euteleostomi</taxon>
        <taxon>Actinopterygii</taxon>
        <taxon>Neopterygii</taxon>
        <taxon>Teleostei</taxon>
        <taxon>Osteoglossocephala</taxon>
        <taxon>Osteoglossomorpha</taxon>
        <taxon>Osteoglossiformes</taxon>
        <taxon>Osteoglossidae</taxon>
        <taxon>Scleropages</taxon>
    </lineage>
</organism>
<dbReference type="GO" id="GO:0016787">
    <property type="term" value="F:hydrolase activity"/>
    <property type="evidence" value="ECO:0007669"/>
    <property type="project" value="UniProtKB-KW"/>
</dbReference>
<comment type="caution">
    <text evidence="9">The sequence shown here is derived from an EMBL/GenBank/DDBJ whole genome shotgun (WGS) entry which is preliminary data.</text>
</comment>
<dbReference type="Pfam" id="PF13359">
    <property type="entry name" value="DDE_Tnp_4"/>
    <property type="match status" value="1"/>
</dbReference>
<keyword evidence="5" id="KW-0479">Metal-binding</keyword>
<gene>
    <name evidence="9" type="ORF">Z043_103953</name>
</gene>
<dbReference type="PANTHER" id="PTHR22930:SF236">
    <property type="entry name" value="PROTEIN ALP1-LIKE-RELATED"/>
    <property type="match status" value="1"/>
</dbReference>
<evidence type="ECO:0000256" key="6">
    <source>
        <dbReference type="ARBA" id="ARBA00022801"/>
    </source>
</evidence>
<evidence type="ECO:0000256" key="2">
    <source>
        <dbReference type="ARBA" id="ARBA00004123"/>
    </source>
</evidence>
<dbReference type="GO" id="GO:0004518">
    <property type="term" value="F:nuclease activity"/>
    <property type="evidence" value="ECO:0007669"/>
    <property type="project" value="UniProtKB-KW"/>
</dbReference>
<name>A0A0P7VL99_SCLFO</name>
<evidence type="ECO:0000256" key="1">
    <source>
        <dbReference type="ARBA" id="ARBA00001968"/>
    </source>
</evidence>
<dbReference type="GO" id="GO:0046872">
    <property type="term" value="F:metal ion binding"/>
    <property type="evidence" value="ECO:0007669"/>
    <property type="project" value="UniProtKB-KW"/>
</dbReference>
<dbReference type="Proteomes" id="UP000034805">
    <property type="component" value="Unassembled WGS sequence"/>
</dbReference>
<dbReference type="AlphaFoldDB" id="A0A0P7VL99"/>
<comment type="cofactor">
    <cofactor evidence="1">
        <name>a divalent metal cation</name>
        <dbReference type="ChEBI" id="CHEBI:60240"/>
    </cofactor>
</comment>
<dbReference type="InterPro" id="IPR027806">
    <property type="entry name" value="HARBI1_dom"/>
</dbReference>
<dbReference type="EMBL" id="JARO02001029">
    <property type="protein sequence ID" value="KPP76686.1"/>
    <property type="molecule type" value="Genomic_DNA"/>
</dbReference>
<evidence type="ECO:0000259" key="8">
    <source>
        <dbReference type="Pfam" id="PF13359"/>
    </source>
</evidence>
<keyword evidence="7" id="KW-0539">Nucleus</keyword>
<evidence type="ECO:0000256" key="4">
    <source>
        <dbReference type="ARBA" id="ARBA00022722"/>
    </source>
</evidence>
<comment type="similarity">
    <text evidence="3">Belongs to the HARBI1 family.</text>
</comment>
<dbReference type="GO" id="GO:0005634">
    <property type="term" value="C:nucleus"/>
    <property type="evidence" value="ECO:0007669"/>
    <property type="project" value="UniProtKB-SubCell"/>
</dbReference>
<dbReference type="InterPro" id="IPR045249">
    <property type="entry name" value="HARBI1-like"/>
</dbReference>
<keyword evidence="6" id="KW-0378">Hydrolase</keyword>
<dbReference type="STRING" id="113540.ENSSFOP00015028704"/>
<comment type="subcellular location">
    <subcellularLocation>
        <location evidence="2">Nucleus</location>
    </subcellularLocation>
</comment>
<proteinExistence type="inferred from homology"/>
<reference evidence="9 10" key="1">
    <citation type="submission" date="2015-08" db="EMBL/GenBank/DDBJ databases">
        <title>The genome of the Asian arowana (Scleropages formosus).</title>
        <authorList>
            <person name="Tan M.H."/>
            <person name="Gan H.M."/>
            <person name="Croft L.J."/>
            <person name="Austin C.M."/>
        </authorList>
    </citation>
    <scope>NUCLEOTIDE SEQUENCE [LARGE SCALE GENOMIC DNA]</scope>
    <source>
        <strain evidence="9">Aro1</strain>
    </source>
</reference>
<accession>A0A0P7VL99</accession>
<keyword evidence="4" id="KW-0540">Nuclease</keyword>
<protein>
    <submittedName>
        <fullName evidence="9">Putative nuclease HARBI1</fullName>
    </submittedName>
</protein>
<evidence type="ECO:0000313" key="9">
    <source>
        <dbReference type="EMBL" id="KPP76686.1"/>
    </source>
</evidence>
<evidence type="ECO:0000256" key="5">
    <source>
        <dbReference type="ARBA" id="ARBA00022723"/>
    </source>
</evidence>
<feature type="domain" description="DDE Tnp4" evidence="8">
    <location>
        <begin position="249"/>
        <end position="412"/>
    </location>
</feature>
<dbReference type="PANTHER" id="PTHR22930">
    <property type="match status" value="1"/>
</dbReference>
<evidence type="ECO:0000313" key="10">
    <source>
        <dbReference type="Proteomes" id="UP000034805"/>
    </source>
</evidence>
<evidence type="ECO:0000256" key="7">
    <source>
        <dbReference type="ARBA" id="ARBA00023242"/>
    </source>
</evidence>
<evidence type="ECO:0000256" key="3">
    <source>
        <dbReference type="ARBA" id="ARBA00006958"/>
    </source>
</evidence>
<sequence length="496" mass="55591">MTRSFGKCGLTQESDSTKKYHFQGNAFALQTSHKRRAVGTALCCCAMSVDPSVLRVKPQLSRLLAQRRRDIESAIAARRSEIERRIRSRKCFLQRLKGMAPVALSPYTGPWNFSENSDSDWWEEVVLKKFQPNDWLEKFRMSRDTFFSLCGKLEPRLARTNMSVLQGLPLEKRVAVALWRLATNVEYRTVGMLFGLGYSGVCQCVRDVCHAIVLLLKPLYLQLPGEQEMDASATVFNTHWGFPHCVGTVDCLHIPVVAPTDRGADWWNRSGWQSVVMQGVVNARGMFWDACAGFSGSTEDVTILLNSSLWSTATEGGLSPQPPRNFMGRPLKYVLLGDAAYPLQSWLLKCYPESPLLASCHRAFNYHLTRARSIIHDTFQRLKARWQCLYRGSDCPMDVLPTVILACCVLHNVCETHGDTFLQEWLEEVSEPDGPQPNDTLPAYMDDPGAEEVRSLFCEYFQQVGRHPPQAGPPCSGATSPNSAETAAAVEMLALL</sequence>